<name>A0A1H6S4X3_9EURY</name>
<accession>A0A1H6S4X3</accession>
<organism evidence="3 4">
    <name type="scientific">Halohasta litchfieldiae</name>
    <dbReference type="NCBI Taxonomy" id="1073996"/>
    <lineage>
        <taxon>Archaea</taxon>
        <taxon>Methanobacteriati</taxon>
        <taxon>Methanobacteriota</taxon>
        <taxon>Stenosarchaea group</taxon>
        <taxon>Halobacteria</taxon>
        <taxon>Halobacteriales</taxon>
        <taxon>Haloferacaceae</taxon>
        <taxon>Halohasta</taxon>
    </lineage>
</organism>
<reference evidence="3 4" key="1">
    <citation type="submission" date="2016-10" db="EMBL/GenBank/DDBJ databases">
        <authorList>
            <person name="de Groot N.N."/>
        </authorList>
    </citation>
    <scope>NUCLEOTIDE SEQUENCE [LARGE SCALE GENOMIC DNA]</scope>
    <source>
        <strain evidence="3 4">DSM 22187</strain>
    </source>
</reference>
<evidence type="ECO:0000313" key="3">
    <source>
        <dbReference type="EMBL" id="SEI58765.1"/>
    </source>
</evidence>
<feature type="transmembrane region" description="Helical" evidence="1">
    <location>
        <begin position="49"/>
        <end position="70"/>
    </location>
</feature>
<feature type="transmembrane region" description="Helical" evidence="1">
    <location>
        <begin position="82"/>
        <end position="105"/>
    </location>
</feature>
<sequence>MGRLHRLQPALWLVAIAFYGVGDLVTTVIGLRISGIIEAGPLVGPLIDQYGVMSLFVLKFLTIGVSYGVWQVIPTPHRTGIPLGLAVLGVAVTGWNTVVVSTALFF</sequence>
<dbReference type="AlphaFoldDB" id="A0A1H6S4X3"/>
<evidence type="ECO:0000256" key="1">
    <source>
        <dbReference type="SAM" id="Phobius"/>
    </source>
</evidence>
<dbReference type="InterPro" id="IPR043717">
    <property type="entry name" value="DUF5658"/>
</dbReference>
<keyword evidence="4" id="KW-1185">Reference proteome</keyword>
<evidence type="ECO:0000259" key="2">
    <source>
        <dbReference type="Pfam" id="PF18902"/>
    </source>
</evidence>
<evidence type="ECO:0000313" key="4">
    <source>
        <dbReference type="Proteomes" id="UP000198888"/>
    </source>
</evidence>
<keyword evidence="1" id="KW-0812">Transmembrane</keyword>
<protein>
    <recommendedName>
        <fullName evidence="2">DUF5658 domain-containing protein</fullName>
    </recommendedName>
</protein>
<dbReference type="Pfam" id="PF18902">
    <property type="entry name" value="DUF5658"/>
    <property type="match status" value="1"/>
</dbReference>
<dbReference type="Proteomes" id="UP000198888">
    <property type="component" value="Unassembled WGS sequence"/>
</dbReference>
<gene>
    <name evidence="3" type="ORF">SAMN05444271_10376</name>
</gene>
<keyword evidence="1" id="KW-1133">Transmembrane helix</keyword>
<proteinExistence type="predicted"/>
<feature type="domain" description="DUF5658" evidence="2">
    <location>
        <begin position="14"/>
        <end position="100"/>
    </location>
</feature>
<dbReference type="EMBL" id="FNYR01000003">
    <property type="protein sequence ID" value="SEI58765.1"/>
    <property type="molecule type" value="Genomic_DNA"/>
</dbReference>
<feature type="transmembrane region" description="Helical" evidence="1">
    <location>
        <begin position="12"/>
        <end position="37"/>
    </location>
</feature>
<keyword evidence="1" id="KW-0472">Membrane</keyword>